<feature type="transmembrane region" description="Helical" evidence="7">
    <location>
        <begin position="419"/>
        <end position="440"/>
    </location>
</feature>
<dbReference type="PANTHER" id="PTHR23502">
    <property type="entry name" value="MAJOR FACILITATOR SUPERFAMILY"/>
    <property type="match status" value="1"/>
</dbReference>
<evidence type="ECO:0000256" key="2">
    <source>
        <dbReference type="ARBA" id="ARBA00022692"/>
    </source>
</evidence>
<feature type="transmembrane region" description="Helical" evidence="7">
    <location>
        <begin position="824"/>
        <end position="845"/>
    </location>
</feature>
<dbReference type="Proteomes" id="UP001273209">
    <property type="component" value="Unassembled WGS sequence"/>
</dbReference>
<comment type="caution">
    <text evidence="9">The sequence shown here is derived from an EMBL/GenBank/DDBJ whole genome shotgun (WGS) entry which is preliminary data.</text>
</comment>
<evidence type="ECO:0000256" key="3">
    <source>
        <dbReference type="ARBA" id="ARBA00022989"/>
    </source>
</evidence>
<proteinExistence type="predicted"/>
<feature type="transmembrane region" description="Helical" evidence="7">
    <location>
        <begin position="75"/>
        <end position="95"/>
    </location>
</feature>
<feature type="transmembrane region" description="Helical" evidence="7">
    <location>
        <begin position="684"/>
        <end position="706"/>
    </location>
</feature>
<dbReference type="Pfam" id="PF07690">
    <property type="entry name" value="MFS_1"/>
    <property type="match status" value="1"/>
</dbReference>
<sequence length="860" mass="94193">MATPTTHLAPTSATSTAEPTCTTAVPGKYGQVPIIACNSNYNAIPAFIPAVVVTILFGVLTLIHVIEAFIFKKGYAWVLIMAAAWETIAFAFHTVGSHDQQNVAFATIWQILFLLSPLWVNAFVYMTFARMVHVYIPDRRVWIVKASQVSKLFVLADILSFIVQAAGGILVSPGVSASTQEIGMHIYEGGIGLQEVFILCFIGLMIAFHLRINKLNKERPLQPEEVTLNSANGEYRRETERPRGTPALLYALYAVLAFITMRIVFRLVEFLGGRDPDANPIPYHEYYFYSLDAFPMLAALLILAMVHPGHFITGPDSSLRDAKKEEKKVKKAEKKAMKEQKKADKEAKRLGAYGQVKYPITGVIAMAAQDEIESATPSMSPATSDADTITSSLPSLSPLAFKDENDPDNPKNWSLLRRLFITFIWIAGNLVASVSSSIFSSGAQAISEEFGVGPEVVTLGVSLFVVGYSVGPPFWSPISEQFGRRYPMLAGMALFTIFCIPVAVGKNLQTILVGRFLCGMTSVSAIALFGGGLVDIWHPEQRAIAMATVIGIVLGGPLLAPVMGNFITASHLGWRWTGWLSCIMGGSCTVLVFFGLPETYAPIILQKRRRLDPAFQNAPKETGKWRKFVRVYLVRPFVLLGTEPILVLMTLYQAFVYGILYIVFSSYPIIFREQRHWKLGLSSLPFLGMMVGVFIGSAMIVTRTVIAQQASRKKMAEDQSGIPPSPAPERRLPLMMAGSVLLPIGLFIFGWTSASDIPVVGMIIGSLFVGSGLLCIFVTAMTYILDVYAHVANSALGANTIVRSFFAAGFPLFASYMYHGLGVAWASSVLGFVSVAMIPIPIIFYKYGPRIRALSKNLMV</sequence>
<evidence type="ECO:0000256" key="1">
    <source>
        <dbReference type="ARBA" id="ARBA00004141"/>
    </source>
</evidence>
<dbReference type="GO" id="GO:0022857">
    <property type="term" value="F:transmembrane transporter activity"/>
    <property type="evidence" value="ECO:0007669"/>
    <property type="project" value="InterPro"/>
</dbReference>
<keyword evidence="3 7" id="KW-1133">Transmembrane helix</keyword>
<feature type="transmembrane region" description="Helical" evidence="7">
    <location>
        <begin position="107"/>
        <end position="128"/>
    </location>
</feature>
<keyword evidence="4 7" id="KW-0472">Membrane</keyword>
<dbReference type="InterPro" id="IPR007568">
    <property type="entry name" value="RTA1"/>
</dbReference>
<dbReference type="InterPro" id="IPR036259">
    <property type="entry name" value="MFS_trans_sf"/>
</dbReference>
<evidence type="ECO:0000256" key="6">
    <source>
        <dbReference type="SAM" id="Coils"/>
    </source>
</evidence>
<evidence type="ECO:0000313" key="9">
    <source>
        <dbReference type="EMBL" id="KAK4083712.1"/>
    </source>
</evidence>
<organism evidence="9 10">
    <name type="scientific">Trichoderma aggressivum f. europaeum</name>
    <dbReference type="NCBI Taxonomy" id="173218"/>
    <lineage>
        <taxon>Eukaryota</taxon>
        <taxon>Fungi</taxon>
        <taxon>Dikarya</taxon>
        <taxon>Ascomycota</taxon>
        <taxon>Pezizomycotina</taxon>
        <taxon>Sordariomycetes</taxon>
        <taxon>Hypocreomycetidae</taxon>
        <taxon>Hypocreales</taxon>
        <taxon>Hypocreaceae</taxon>
        <taxon>Trichoderma</taxon>
    </lineage>
</organism>
<keyword evidence="6" id="KW-0175">Coiled coil</keyword>
<evidence type="ECO:0000256" key="5">
    <source>
        <dbReference type="ARBA" id="ARBA00023180"/>
    </source>
</evidence>
<keyword evidence="2 7" id="KW-0812">Transmembrane</keyword>
<feature type="transmembrane region" description="Helical" evidence="7">
    <location>
        <begin position="757"/>
        <end position="784"/>
    </location>
</feature>
<feature type="transmembrane region" description="Helical" evidence="7">
    <location>
        <begin position="732"/>
        <end position="751"/>
    </location>
</feature>
<feature type="transmembrane region" description="Helical" evidence="7">
    <location>
        <begin position="576"/>
        <end position="600"/>
    </location>
</feature>
<feature type="transmembrane region" description="Helical" evidence="7">
    <location>
        <begin position="543"/>
        <end position="564"/>
    </location>
</feature>
<gene>
    <name evidence="9" type="ORF">Triagg1_1374</name>
</gene>
<dbReference type="RefSeq" id="XP_062759713.1">
    <property type="nucleotide sequence ID" value="XM_062895437.1"/>
</dbReference>
<feature type="transmembrane region" description="Helical" evidence="7">
    <location>
        <begin position="486"/>
        <end position="504"/>
    </location>
</feature>
<feature type="transmembrane region" description="Helical" evidence="7">
    <location>
        <begin position="452"/>
        <end position="474"/>
    </location>
</feature>
<name>A0AAE1IM75_9HYPO</name>
<evidence type="ECO:0000313" key="10">
    <source>
        <dbReference type="Proteomes" id="UP001273209"/>
    </source>
</evidence>
<feature type="domain" description="Major facilitator superfamily (MFS) profile" evidence="8">
    <location>
        <begin position="421"/>
        <end position="852"/>
    </location>
</feature>
<dbReference type="Pfam" id="PF04479">
    <property type="entry name" value="RTA1"/>
    <property type="match status" value="1"/>
</dbReference>
<feature type="coiled-coil region" evidence="6">
    <location>
        <begin position="319"/>
        <end position="349"/>
    </location>
</feature>
<feature type="transmembrane region" description="Helical" evidence="7">
    <location>
        <begin position="43"/>
        <end position="63"/>
    </location>
</feature>
<keyword evidence="10" id="KW-1185">Reference proteome</keyword>
<reference evidence="9" key="1">
    <citation type="submission" date="2023-11" db="EMBL/GenBank/DDBJ databases">
        <title>The genome sequences of three competitors of mushroom-forming fungi.</title>
        <authorList>
            <person name="Beijen E."/>
            <person name="Ohm R.A."/>
        </authorList>
    </citation>
    <scope>NUCLEOTIDE SEQUENCE</scope>
    <source>
        <strain evidence="9">CBS 100526</strain>
    </source>
</reference>
<dbReference type="GeneID" id="87915342"/>
<dbReference type="GO" id="GO:0005886">
    <property type="term" value="C:plasma membrane"/>
    <property type="evidence" value="ECO:0007669"/>
    <property type="project" value="TreeGrafter"/>
</dbReference>
<dbReference type="SUPFAM" id="SSF103473">
    <property type="entry name" value="MFS general substrate transporter"/>
    <property type="match status" value="1"/>
</dbReference>
<comment type="subcellular location">
    <subcellularLocation>
        <location evidence="1">Membrane</location>
        <topology evidence="1">Multi-pass membrane protein</topology>
    </subcellularLocation>
</comment>
<protein>
    <recommendedName>
        <fullName evidence="8">Major facilitator superfamily (MFS) profile domain-containing protein</fullName>
    </recommendedName>
</protein>
<evidence type="ECO:0000259" key="8">
    <source>
        <dbReference type="PROSITE" id="PS50850"/>
    </source>
</evidence>
<evidence type="ECO:0000256" key="4">
    <source>
        <dbReference type="ARBA" id="ARBA00023136"/>
    </source>
</evidence>
<feature type="transmembrane region" description="Helical" evidence="7">
    <location>
        <begin position="510"/>
        <end position="531"/>
    </location>
</feature>
<dbReference type="InterPro" id="IPR020846">
    <property type="entry name" value="MFS_dom"/>
</dbReference>
<feature type="transmembrane region" description="Helical" evidence="7">
    <location>
        <begin position="645"/>
        <end position="664"/>
    </location>
</feature>
<dbReference type="PROSITE" id="PS50850">
    <property type="entry name" value="MFS"/>
    <property type="match status" value="1"/>
</dbReference>
<dbReference type="PANTHER" id="PTHR23502:SF156">
    <property type="entry name" value="TRANSPORTER, PUTATIVE (AFU_ORTHOLOGUE AFUA_5G00420)-RELATED"/>
    <property type="match status" value="1"/>
</dbReference>
<dbReference type="CDD" id="cd17323">
    <property type="entry name" value="MFS_Tpo1_MDR_like"/>
    <property type="match status" value="1"/>
</dbReference>
<keyword evidence="5" id="KW-0325">Glycoprotein</keyword>
<evidence type="ECO:0000256" key="7">
    <source>
        <dbReference type="SAM" id="Phobius"/>
    </source>
</evidence>
<dbReference type="EMBL" id="JAWRVG010000003">
    <property type="protein sequence ID" value="KAK4083712.1"/>
    <property type="molecule type" value="Genomic_DNA"/>
</dbReference>
<dbReference type="Gene3D" id="1.20.1250.20">
    <property type="entry name" value="MFS general substrate transporter like domains"/>
    <property type="match status" value="1"/>
</dbReference>
<dbReference type="InterPro" id="IPR011701">
    <property type="entry name" value="MFS"/>
</dbReference>
<feature type="transmembrane region" description="Helical" evidence="7">
    <location>
        <begin position="247"/>
        <end position="267"/>
    </location>
</feature>
<feature type="transmembrane region" description="Helical" evidence="7">
    <location>
        <begin position="191"/>
        <end position="210"/>
    </location>
</feature>
<dbReference type="AlphaFoldDB" id="A0AAE1IM75"/>
<accession>A0AAE1IM75</accession>
<feature type="transmembrane region" description="Helical" evidence="7">
    <location>
        <begin position="149"/>
        <end position="171"/>
    </location>
</feature>
<dbReference type="FunFam" id="1.20.1250.20:FF:000011">
    <property type="entry name" value="MFS multidrug transporter, putative"/>
    <property type="match status" value="1"/>
</dbReference>